<dbReference type="AlphaFoldDB" id="A0A5E4PKT3"/>
<evidence type="ECO:0000313" key="2">
    <source>
        <dbReference type="Proteomes" id="UP000324194"/>
    </source>
</evidence>
<dbReference type="KEGG" id="asip:AQUSIP_24950"/>
<gene>
    <name evidence="1" type="ORF">AQUSIP_24950</name>
</gene>
<dbReference type="RefSeq" id="WP_148340561.1">
    <property type="nucleotide sequence ID" value="NZ_LR699120.1"/>
</dbReference>
<dbReference type="Gene3D" id="1.10.10.10">
    <property type="entry name" value="Winged helix-like DNA-binding domain superfamily/Winged helix DNA-binding domain"/>
    <property type="match status" value="1"/>
</dbReference>
<proteinExistence type="predicted"/>
<sequence>MKKSTQKILIQNLFLASSTPLTLADRRLYNYLLHNAFHHFLKQDSFKILLTELIGVYGAGLPPLERLKESFRRLIRTLIEYEVDGKWNITSLLEKAELDEKLEQVTYSYPVECKMLFKDPIILEKSLIQAHFTQKYSNLLYEILATAHYAKKSTLSLEITDLRSRLHIHEGKLTNFSDLDRFALVPAIKEINSYASFAVKYFTKRKGMKVTDVIFEMTSKRDISNTENVIPPKRPRLFIDNPDMERAYAYLLNAETDERRKFFDLARKTAEKKNKRITEEEFDRPDLWFKWVERQLLTKTKD</sequence>
<dbReference type="Proteomes" id="UP000324194">
    <property type="component" value="Chromosome 2"/>
</dbReference>
<dbReference type="OrthoDB" id="7057930at2"/>
<evidence type="ECO:0000313" key="1">
    <source>
        <dbReference type="EMBL" id="VVC77168.1"/>
    </source>
</evidence>
<protein>
    <submittedName>
        <fullName evidence="1">Uncharacterized protein</fullName>
    </submittedName>
</protein>
<dbReference type="SUPFAM" id="SSF46785">
    <property type="entry name" value="Winged helix' DNA-binding domain"/>
    <property type="match status" value="1"/>
</dbReference>
<dbReference type="InterPro" id="IPR036388">
    <property type="entry name" value="WH-like_DNA-bd_sf"/>
</dbReference>
<keyword evidence="2" id="KW-1185">Reference proteome</keyword>
<dbReference type="Pfam" id="PF21205">
    <property type="entry name" value="Rep3_C"/>
    <property type="match status" value="1"/>
</dbReference>
<name>A0A5E4PKT3_9COXI</name>
<reference evidence="1 2" key="1">
    <citation type="submission" date="2019-08" db="EMBL/GenBank/DDBJ databases">
        <authorList>
            <person name="Guy L."/>
        </authorList>
    </citation>
    <scope>NUCLEOTIDE SEQUENCE [LARGE SCALE GENOMIC DNA]</scope>
    <source>
        <strain evidence="1 2">SGT-108</strain>
    </source>
</reference>
<organism evidence="1 2">
    <name type="scientific">Aquicella siphonis</name>
    <dbReference type="NCBI Taxonomy" id="254247"/>
    <lineage>
        <taxon>Bacteria</taxon>
        <taxon>Pseudomonadati</taxon>
        <taxon>Pseudomonadota</taxon>
        <taxon>Gammaproteobacteria</taxon>
        <taxon>Legionellales</taxon>
        <taxon>Coxiellaceae</taxon>
        <taxon>Aquicella</taxon>
    </lineage>
</organism>
<dbReference type="InterPro" id="IPR036390">
    <property type="entry name" value="WH_DNA-bd_sf"/>
</dbReference>
<dbReference type="EMBL" id="LR699120">
    <property type="protein sequence ID" value="VVC77168.1"/>
    <property type="molecule type" value="Genomic_DNA"/>
</dbReference>
<accession>A0A5E4PKT3</accession>